<proteinExistence type="predicted"/>
<organism evidence="1 2">
    <name type="scientific">Flavobacterium alvei</name>
    <dbReference type="NCBI Taxonomy" id="2080416"/>
    <lineage>
        <taxon>Bacteria</taxon>
        <taxon>Pseudomonadati</taxon>
        <taxon>Bacteroidota</taxon>
        <taxon>Flavobacteriia</taxon>
        <taxon>Flavobacteriales</taxon>
        <taxon>Flavobacteriaceae</taxon>
        <taxon>Flavobacterium</taxon>
    </lineage>
</organism>
<evidence type="ECO:0008006" key="3">
    <source>
        <dbReference type="Google" id="ProtNLM"/>
    </source>
</evidence>
<accession>A0A2S5AAL3</accession>
<dbReference type="AlphaFoldDB" id="A0A2S5AAL3"/>
<name>A0A2S5AAL3_9FLAO</name>
<dbReference type="PROSITE" id="PS51257">
    <property type="entry name" value="PROKAR_LIPOPROTEIN"/>
    <property type="match status" value="1"/>
</dbReference>
<comment type="caution">
    <text evidence="1">The sequence shown here is derived from an EMBL/GenBank/DDBJ whole genome shotgun (WGS) entry which is preliminary data.</text>
</comment>
<dbReference type="Proteomes" id="UP000237310">
    <property type="component" value="Unassembled WGS sequence"/>
</dbReference>
<dbReference type="RefSeq" id="WP_103806169.1">
    <property type="nucleotide sequence ID" value="NZ_CAKZGH010000161.1"/>
</dbReference>
<evidence type="ECO:0000313" key="1">
    <source>
        <dbReference type="EMBL" id="POY39630.1"/>
    </source>
</evidence>
<gene>
    <name evidence="1" type="ORF">C3L50_10750</name>
</gene>
<evidence type="ECO:0000313" key="2">
    <source>
        <dbReference type="Proteomes" id="UP000237310"/>
    </source>
</evidence>
<sequence>MKNIVGFFFVAFLFISCQQKIKPEDIAKTNGYWEIEKVVFEDGKSKDYTVNDSYDYFQIGKNNSGFRKKVMPQLDGTFLVNDTQESVKVRFEKDKVFFDYVTSYAKWSEELTAISDDKMVFLNAEKKEYHYKKATPINIESDGKKTK</sequence>
<keyword evidence="2" id="KW-1185">Reference proteome</keyword>
<reference evidence="1 2" key="1">
    <citation type="submission" date="2018-01" db="EMBL/GenBank/DDBJ databases">
        <authorList>
            <person name="Gaut B.S."/>
            <person name="Morton B.R."/>
            <person name="Clegg M.T."/>
            <person name="Duvall M.R."/>
        </authorList>
    </citation>
    <scope>NUCLEOTIDE SEQUENCE [LARGE SCALE GENOMIC DNA]</scope>
    <source>
        <strain evidence="1 2">HR-AY</strain>
    </source>
</reference>
<dbReference type="OrthoDB" id="1143855at2"/>
<protein>
    <recommendedName>
        <fullName evidence="3">Lipocalin-like domain-containing protein</fullName>
    </recommendedName>
</protein>
<dbReference type="EMBL" id="PQVG01000005">
    <property type="protein sequence ID" value="POY39630.1"/>
    <property type="molecule type" value="Genomic_DNA"/>
</dbReference>